<reference evidence="2" key="1">
    <citation type="journal article" date="2020" name="Nat. Commun.">
        <title>Genome assembly of wild tea tree DASZ reveals pedigree and selection history of tea varieties.</title>
        <authorList>
            <person name="Zhang W."/>
            <person name="Zhang Y."/>
            <person name="Qiu H."/>
            <person name="Guo Y."/>
            <person name="Wan H."/>
            <person name="Zhang X."/>
            <person name="Scossa F."/>
            <person name="Alseekh S."/>
            <person name="Zhang Q."/>
            <person name="Wang P."/>
            <person name="Xu L."/>
            <person name="Schmidt M.H."/>
            <person name="Jia X."/>
            <person name="Li D."/>
            <person name="Zhu A."/>
            <person name="Guo F."/>
            <person name="Chen W."/>
            <person name="Ni D."/>
            <person name="Usadel B."/>
            <person name="Fernie A.R."/>
            <person name="Wen W."/>
        </authorList>
    </citation>
    <scope>NUCLEOTIDE SEQUENCE [LARGE SCALE GENOMIC DNA]</scope>
    <source>
        <strain evidence="2">cv. G240</strain>
    </source>
</reference>
<dbReference type="PANTHER" id="PTHR10794">
    <property type="entry name" value="ABHYDROLASE DOMAIN-CONTAINING PROTEIN"/>
    <property type="match status" value="1"/>
</dbReference>
<reference evidence="1 2" key="2">
    <citation type="submission" date="2020-07" db="EMBL/GenBank/DDBJ databases">
        <title>Genome assembly of wild tea tree DASZ reveals pedigree and selection history of tea varieties.</title>
        <authorList>
            <person name="Zhang W."/>
        </authorList>
    </citation>
    <scope>NUCLEOTIDE SEQUENCE [LARGE SCALE GENOMIC DNA]</scope>
    <source>
        <strain evidence="2">cv. G240</strain>
        <tissue evidence="1">Leaf</tissue>
    </source>
</reference>
<evidence type="ECO:0000313" key="1">
    <source>
        <dbReference type="EMBL" id="KAF5956837.1"/>
    </source>
</evidence>
<organism evidence="1 2">
    <name type="scientific">Camellia sinensis</name>
    <name type="common">Tea plant</name>
    <name type="synonym">Thea sinensis</name>
    <dbReference type="NCBI Taxonomy" id="4442"/>
    <lineage>
        <taxon>Eukaryota</taxon>
        <taxon>Viridiplantae</taxon>
        <taxon>Streptophyta</taxon>
        <taxon>Embryophyta</taxon>
        <taxon>Tracheophyta</taxon>
        <taxon>Spermatophyta</taxon>
        <taxon>Magnoliopsida</taxon>
        <taxon>eudicotyledons</taxon>
        <taxon>Gunneridae</taxon>
        <taxon>Pentapetalae</taxon>
        <taxon>asterids</taxon>
        <taxon>Ericales</taxon>
        <taxon>Theaceae</taxon>
        <taxon>Camellia</taxon>
    </lineage>
</organism>
<evidence type="ECO:0000313" key="2">
    <source>
        <dbReference type="Proteomes" id="UP000593564"/>
    </source>
</evidence>
<keyword evidence="2" id="KW-1185">Reference proteome</keyword>
<dbReference type="InterPro" id="IPR050960">
    <property type="entry name" value="AB_hydrolase_4_sf"/>
</dbReference>
<dbReference type="EMBL" id="JACBKZ010000002">
    <property type="protein sequence ID" value="KAF5956837.1"/>
    <property type="molecule type" value="Genomic_DNA"/>
</dbReference>
<dbReference type="AlphaFoldDB" id="A0A7J7HWP2"/>
<protein>
    <submittedName>
        <fullName evidence="1">Uncharacterized protein</fullName>
    </submittedName>
</protein>
<feature type="non-terminal residue" evidence="1">
    <location>
        <position position="138"/>
    </location>
</feature>
<accession>A0A7J7HWP2</accession>
<dbReference type="GO" id="GO:0047372">
    <property type="term" value="F:monoacylglycerol lipase activity"/>
    <property type="evidence" value="ECO:0007669"/>
    <property type="project" value="TreeGrafter"/>
</dbReference>
<dbReference type="GO" id="GO:0034338">
    <property type="term" value="F:short-chain carboxylesterase activity"/>
    <property type="evidence" value="ECO:0007669"/>
    <property type="project" value="TreeGrafter"/>
</dbReference>
<name>A0A7J7HWP2_CAMSI</name>
<proteinExistence type="predicted"/>
<dbReference type="Proteomes" id="UP000593564">
    <property type="component" value="Unassembled WGS sequence"/>
</dbReference>
<sequence>LKPLSSTARAFLGSAALLTSFLPIRRLNLAAAAMPDDRHPHWSLEVVGGGSRESEYCIGWNRHAETIFVAFFRSLPNVRFRRECLRTKDNGSVALDWVSGDDFRLPPDSSLLILLVSVPDSSLSTQKQLETQDSVWIW</sequence>
<gene>
    <name evidence="1" type="ORF">HYC85_004062</name>
</gene>
<dbReference type="PANTHER" id="PTHR10794:SF84">
    <property type="entry name" value="ESTERASE_LIPASE_THIOESTERASE FAMILY PROTEIN"/>
    <property type="match status" value="1"/>
</dbReference>
<comment type="caution">
    <text evidence="1">The sequence shown here is derived from an EMBL/GenBank/DDBJ whole genome shotgun (WGS) entry which is preliminary data.</text>
</comment>